<evidence type="ECO:0008006" key="2">
    <source>
        <dbReference type="Google" id="ProtNLM"/>
    </source>
</evidence>
<dbReference type="AlphaFoldDB" id="A0A381XSY7"/>
<dbReference type="PROSITE" id="PS51257">
    <property type="entry name" value="PROKAR_LIPOPROTEIN"/>
    <property type="match status" value="1"/>
</dbReference>
<accession>A0A381XSY7</accession>
<proteinExistence type="predicted"/>
<organism evidence="1">
    <name type="scientific">marine metagenome</name>
    <dbReference type="NCBI Taxonomy" id="408172"/>
    <lineage>
        <taxon>unclassified sequences</taxon>
        <taxon>metagenomes</taxon>
        <taxon>ecological metagenomes</taxon>
    </lineage>
</organism>
<name>A0A381XSY7_9ZZZZ</name>
<evidence type="ECO:0000313" key="1">
    <source>
        <dbReference type="EMBL" id="SVA67825.1"/>
    </source>
</evidence>
<reference evidence="1" key="1">
    <citation type="submission" date="2018-05" db="EMBL/GenBank/DDBJ databases">
        <authorList>
            <person name="Lanie J.A."/>
            <person name="Ng W.-L."/>
            <person name="Kazmierczak K.M."/>
            <person name="Andrzejewski T.M."/>
            <person name="Davidsen T.M."/>
            <person name="Wayne K.J."/>
            <person name="Tettelin H."/>
            <person name="Glass J.I."/>
            <person name="Rusch D."/>
            <person name="Podicherti R."/>
            <person name="Tsui H.-C.T."/>
            <person name="Winkler M.E."/>
        </authorList>
    </citation>
    <scope>NUCLEOTIDE SEQUENCE</scope>
</reference>
<sequence>MINRITPLILLIGLACSCASKLKTYSLVNVILIEDRDGRSHIYDRELKEGKAIWCVSHEQYEKIEVKRLHNQANLIKEHAND</sequence>
<dbReference type="EMBL" id="UINC01016255">
    <property type="protein sequence ID" value="SVA67825.1"/>
    <property type="molecule type" value="Genomic_DNA"/>
</dbReference>
<protein>
    <recommendedName>
        <fullName evidence="2">Lipoprotein</fullName>
    </recommendedName>
</protein>
<gene>
    <name evidence="1" type="ORF">METZ01_LOCUS120679</name>
</gene>